<dbReference type="CDD" id="cd11286">
    <property type="entry name" value="ADF_cofilin_like"/>
    <property type="match status" value="1"/>
</dbReference>
<reference evidence="5 6" key="1">
    <citation type="journal article" date="2020" name="Mol. Plant">
        <title>The Chromosome-Based Rubber Tree Genome Provides New Insights into Spurge Genome Evolution and Rubber Biosynthesis.</title>
        <authorList>
            <person name="Liu J."/>
            <person name="Shi C."/>
            <person name="Shi C.C."/>
            <person name="Li W."/>
            <person name="Zhang Q.J."/>
            <person name="Zhang Y."/>
            <person name="Li K."/>
            <person name="Lu H.F."/>
            <person name="Shi C."/>
            <person name="Zhu S.T."/>
            <person name="Xiao Z.Y."/>
            <person name="Nan H."/>
            <person name="Yue Y."/>
            <person name="Zhu X.G."/>
            <person name="Wu Y."/>
            <person name="Hong X.N."/>
            <person name="Fan G.Y."/>
            <person name="Tong Y."/>
            <person name="Zhang D."/>
            <person name="Mao C.L."/>
            <person name="Liu Y.L."/>
            <person name="Hao S.J."/>
            <person name="Liu W.Q."/>
            <person name="Lv M.Q."/>
            <person name="Zhang H.B."/>
            <person name="Liu Y."/>
            <person name="Hu-Tang G.R."/>
            <person name="Wang J.P."/>
            <person name="Wang J.H."/>
            <person name="Sun Y.H."/>
            <person name="Ni S.B."/>
            <person name="Chen W.B."/>
            <person name="Zhang X.C."/>
            <person name="Jiao Y.N."/>
            <person name="Eichler E.E."/>
            <person name="Li G.H."/>
            <person name="Liu X."/>
            <person name="Gao L.Z."/>
        </authorList>
    </citation>
    <scope>NUCLEOTIDE SEQUENCE [LARGE SCALE GENOMIC DNA]</scope>
    <source>
        <strain evidence="6">cv. GT1</strain>
        <tissue evidence="5">Leaf</tissue>
    </source>
</reference>
<keyword evidence="6" id="KW-1185">Reference proteome</keyword>
<evidence type="ECO:0000256" key="1">
    <source>
        <dbReference type="ARBA" id="ARBA00006844"/>
    </source>
</evidence>
<dbReference type="PANTHER" id="PTHR11913">
    <property type="entry name" value="COFILIN-RELATED"/>
    <property type="match status" value="1"/>
</dbReference>
<dbReference type="PROSITE" id="PS51263">
    <property type="entry name" value="ADF_H"/>
    <property type="match status" value="1"/>
</dbReference>
<evidence type="ECO:0000256" key="3">
    <source>
        <dbReference type="ARBA" id="ARBA00023203"/>
    </source>
</evidence>
<feature type="domain" description="ADF-H" evidence="4">
    <location>
        <begin position="179"/>
        <end position="313"/>
    </location>
</feature>
<accession>A0A6A6MY31</accession>
<evidence type="ECO:0000259" key="4">
    <source>
        <dbReference type="PROSITE" id="PS51263"/>
    </source>
</evidence>
<dbReference type="CDD" id="cd11393">
    <property type="entry name" value="bHLH_AtbHLH_like"/>
    <property type="match status" value="1"/>
</dbReference>
<dbReference type="GO" id="GO:0003779">
    <property type="term" value="F:actin binding"/>
    <property type="evidence" value="ECO:0007669"/>
    <property type="project" value="UniProtKB-KW"/>
</dbReference>
<keyword evidence="2" id="KW-0238">DNA-binding</keyword>
<name>A0A6A6MY31_HEVBR</name>
<organism evidence="5 6">
    <name type="scientific">Hevea brasiliensis</name>
    <name type="common">Para rubber tree</name>
    <name type="synonym">Siphonia brasiliensis</name>
    <dbReference type="NCBI Taxonomy" id="3981"/>
    <lineage>
        <taxon>Eukaryota</taxon>
        <taxon>Viridiplantae</taxon>
        <taxon>Streptophyta</taxon>
        <taxon>Embryophyta</taxon>
        <taxon>Tracheophyta</taxon>
        <taxon>Spermatophyta</taxon>
        <taxon>Magnoliopsida</taxon>
        <taxon>eudicotyledons</taxon>
        <taxon>Gunneridae</taxon>
        <taxon>Pentapetalae</taxon>
        <taxon>rosids</taxon>
        <taxon>fabids</taxon>
        <taxon>Malpighiales</taxon>
        <taxon>Euphorbiaceae</taxon>
        <taxon>Crotonoideae</taxon>
        <taxon>Micrandreae</taxon>
        <taxon>Hevea</taxon>
    </lineage>
</organism>
<dbReference type="GO" id="GO:0030042">
    <property type="term" value="P:actin filament depolymerization"/>
    <property type="evidence" value="ECO:0007669"/>
    <property type="project" value="InterPro"/>
</dbReference>
<dbReference type="InterPro" id="IPR045239">
    <property type="entry name" value="bHLH95_bHLH"/>
</dbReference>
<proteinExistence type="inferred from homology"/>
<dbReference type="AlphaFoldDB" id="A0A6A6MY31"/>
<sequence length="325" mass="37140">MRNAVLPSVPSQIYNFGNNEVQITNLDVSMDTRNVYGSSFCLDFRVDGNQLSGESFAIPHQQYQSDCQFTSSSWEYNTQQSLLLSKKAIVSQDLYTTTRKRSTEIVTSGLTDLIENATAFGEWKKNKRRKASSSEEQWLDHQVKGSAIIKEHKTDTASVLQEASLYIKILQEQIQANAASGIAVHDDCKLKFLELKAKRTYRFIVFKIEEKQKQVIVEKLGEPTNSYEDFTASLPADECRYAVYDFDYVTDENCQKSRIVFIAWSPDTSKVRSKMIYASSKDRFKRELDGIQVELQATDPKKWASMLLEADQIECRIYLQCDGQA</sequence>
<gene>
    <name evidence="5" type="ORF">GH714_010193</name>
</gene>
<protein>
    <recommendedName>
        <fullName evidence="4">ADF-H domain-containing protein</fullName>
    </recommendedName>
</protein>
<comment type="similarity">
    <text evidence="1">Belongs to the actin-binding proteins ADF family.</text>
</comment>
<dbReference type="EMBL" id="JAAGAX010000003">
    <property type="protein sequence ID" value="KAF2318701.1"/>
    <property type="molecule type" value="Genomic_DNA"/>
</dbReference>
<dbReference type="InterPro" id="IPR029006">
    <property type="entry name" value="ADF-H/Gelsolin-like_dom_sf"/>
</dbReference>
<dbReference type="SUPFAM" id="SSF55753">
    <property type="entry name" value="Actin depolymerizing proteins"/>
    <property type="match status" value="1"/>
</dbReference>
<dbReference type="GO" id="GO:0015629">
    <property type="term" value="C:actin cytoskeleton"/>
    <property type="evidence" value="ECO:0007669"/>
    <property type="project" value="InterPro"/>
</dbReference>
<keyword evidence="3" id="KW-0009">Actin-binding</keyword>
<dbReference type="FunFam" id="3.40.20.10:FF:000025">
    <property type="entry name" value="Actin-depolymerizing factor 2"/>
    <property type="match status" value="1"/>
</dbReference>
<dbReference type="Pfam" id="PF00241">
    <property type="entry name" value="Cofilin_ADF"/>
    <property type="match status" value="1"/>
</dbReference>
<comment type="caution">
    <text evidence="5">The sequence shown here is derived from an EMBL/GenBank/DDBJ whole genome shotgun (WGS) entry which is preliminary data.</text>
</comment>
<dbReference type="InterPro" id="IPR002108">
    <property type="entry name" value="ADF-H"/>
</dbReference>
<evidence type="ECO:0000313" key="6">
    <source>
        <dbReference type="Proteomes" id="UP000467840"/>
    </source>
</evidence>
<dbReference type="InterPro" id="IPR017904">
    <property type="entry name" value="ADF/Cofilin"/>
</dbReference>
<evidence type="ECO:0000313" key="5">
    <source>
        <dbReference type="EMBL" id="KAF2318701.1"/>
    </source>
</evidence>
<dbReference type="GO" id="GO:0003677">
    <property type="term" value="F:DNA binding"/>
    <property type="evidence" value="ECO:0007669"/>
    <property type="project" value="UniProtKB-KW"/>
</dbReference>
<dbReference type="Gene3D" id="3.40.20.10">
    <property type="entry name" value="Severin"/>
    <property type="match status" value="1"/>
</dbReference>
<dbReference type="SMART" id="SM00102">
    <property type="entry name" value="ADF"/>
    <property type="match status" value="1"/>
</dbReference>
<evidence type="ECO:0000256" key="2">
    <source>
        <dbReference type="ARBA" id="ARBA00023125"/>
    </source>
</evidence>
<dbReference type="Proteomes" id="UP000467840">
    <property type="component" value="Chromosome 10"/>
</dbReference>